<evidence type="ECO:0000313" key="1">
    <source>
        <dbReference type="EMBL" id="KKM04789.1"/>
    </source>
</evidence>
<proteinExistence type="predicted"/>
<dbReference type="EMBL" id="LAZR01016379">
    <property type="protein sequence ID" value="KKM04789.1"/>
    <property type="molecule type" value="Genomic_DNA"/>
</dbReference>
<gene>
    <name evidence="1" type="ORF">LCGC14_1760780</name>
</gene>
<sequence length="53" mass="5945">MIWIKLNWGKMHGPVTKTDELGPYPTRAMAERAAANFTEWYSACGGFAVVIEK</sequence>
<protein>
    <submittedName>
        <fullName evidence="1">Uncharacterized protein</fullName>
    </submittedName>
</protein>
<organism evidence="1">
    <name type="scientific">marine sediment metagenome</name>
    <dbReference type="NCBI Taxonomy" id="412755"/>
    <lineage>
        <taxon>unclassified sequences</taxon>
        <taxon>metagenomes</taxon>
        <taxon>ecological metagenomes</taxon>
    </lineage>
</organism>
<name>A0A0F9H177_9ZZZZ</name>
<comment type="caution">
    <text evidence="1">The sequence shown here is derived from an EMBL/GenBank/DDBJ whole genome shotgun (WGS) entry which is preliminary data.</text>
</comment>
<reference evidence="1" key="1">
    <citation type="journal article" date="2015" name="Nature">
        <title>Complex archaea that bridge the gap between prokaryotes and eukaryotes.</title>
        <authorList>
            <person name="Spang A."/>
            <person name="Saw J.H."/>
            <person name="Jorgensen S.L."/>
            <person name="Zaremba-Niedzwiedzka K."/>
            <person name="Martijn J."/>
            <person name="Lind A.E."/>
            <person name="van Eijk R."/>
            <person name="Schleper C."/>
            <person name="Guy L."/>
            <person name="Ettema T.J."/>
        </authorList>
    </citation>
    <scope>NUCLEOTIDE SEQUENCE</scope>
</reference>
<dbReference type="AlphaFoldDB" id="A0A0F9H177"/>
<accession>A0A0F9H177</accession>